<keyword evidence="3" id="KW-1185">Reference proteome</keyword>
<proteinExistence type="predicted"/>
<feature type="region of interest" description="Disordered" evidence="1">
    <location>
        <begin position="1"/>
        <end position="21"/>
    </location>
</feature>
<dbReference type="Proteomes" id="UP000008021">
    <property type="component" value="Chromosome 2"/>
</dbReference>
<dbReference type="EnsemblPlants" id="OMERI02G22670.1">
    <property type="protein sequence ID" value="OMERI02G22670.1"/>
    <property type="gene ID" value="OMERI02G22670"/>
</dbReference>
<accession>A0A0E0CMZ9</accession>
<feature type="region of interest" description="Disordered" evidence="1">
    <location>
        <begin position="32"/>
        <end position="51"/>
    </location>
</feature>
<reference evidence="2" key="1">
    <citation type="submission" date="2015-04" db="UniProtKB">
        <authorList>
            <consortium name="EnsemblPlants"/>
        </authorList>
    </citation>
    <scope>IDENTIFICATION</scope>
</reference>
<name>A0A0E0CMZ9_9ORYZ</name>
<evidence type="ECO:0000313" key="3">
    <source>
        <dbReference type="Proteomes" id="UP000008021"/>
    </source>
</evidence>
<dbReference type="AlphaFoldDB" id="A0A0E0CMZ9"/>
<evidence type="ECO:0000256" key="1">
    <source>
        <dbReference type="SAM" id="MobiDB-lite"/>
    </source>
</evidence>
<reference evidence="2" key="2">
    <citation type="submission" date="2018-05" db="EMBL/GenBank/DDBJ databases">
        <title>OmerRS3 (Oryza meridionalis Reference Sequence Version 3).</title>
        <authorList>
            <person name="Zhang J."/>
            <person name="Kudrna D."/>
            <person name="Lee S."/>
            <person name="Talag J."/>
            <person name="Welchert J."/>
            <person name="Wing R.A."/>
        </authorList>
    </citation>
    <scope>NUCLEOTIDE SEQUENCE [LARGE SCALE GENOMIC DNA]</scope>
    <source>
        <strain evidence="2">cv. OR44</strain>
    </source>
</reference>
<sequence length="77" mass="8225">MSRHGGSRGRPRGSHGATRRLLGRAAASKLVIVGGDGERRNGSSGRRSTTRVTGVARIPNVLLLIIFHLKQLPSKQS</sequence>
<feature type="compositionally biased region" description="Low complexity" evidence="1">
    <location>
        <begin position="42"/>
        <end position="51"/>
    </location>
</feature>
<organism evidence="2">
    <name type="scientific">Oryza meridionalis</name>
    <dbReference type="NCBI Taxonomy" id="40149"/>
    <lineage>
        <taxon>Eukaryota</taxon>
        <taxon>Viridiplantae</taxon>
        <taxon>Streptophyta</taxon>
        <taxon>Embryophyta</taxon>
        <taxon>Tracheophyta</taxon>
        <taxon>Spermatophyta</taxon>
        <taxon>Magnoliopsida</taxon>
        <taxon>Liliopsida</taxon>
        <taxon>Poales</taxon>
        <taxon>Poaceae</taxon>
        <taxon>BOP clade</taxon>
        <taxon>Oryzoideae</taxon>
        <taxon>Oryzeae</taxon>
        <taxon>Oryzinae</taxon>
        <taxon>Oryza</taxon>
    </lineage>
</organism>
<dbReference type="Gramene" id="OMERI02G22670.1">
    <property type="protein sequence ID" value="OMERI02G22670.1"/>
    <property type="gene ID" value="OMERI02G22670"/>
</dbReference>
<evidence type="ECO:0000313" key="2">
    <source>
        <dbReference type="EnsemblPlants" id="OMERI02G22670.1"/>
    </source>
</evidence>
<dbReference type="HOGENOM" id="CLU_2642251_0_0_1"/>
<protein>
    <submittedName>
        <fullName evidence="2">Uncharacterized protein</fullName>
    </submittedName>
</protein>